<dbReference type="Proteomes" id="UP001165079">
    <property type="component" value="Unassembled WGS sequence"/>
</dbReference>
<reference evidence="4" key="1">
    <citation type="submission" date="2023-03" db="EMBL/GenBank/DDBJ databases">
        <title>Actinorhabdospora filicis NBRC 111898.</title>
        <authorList>
            <person name="Ichikawa N."/>
            <person name="Sato H."/>
            <person name="Tonouchi N."/>
        </authorList>
    </citation>
    <scope>NUCLEOTIDE SEQUENCE</scope>
    <source>
        <strain evidence="4">NBRC 111898</strain>
    </source>
</reference>
<feature type="transmembrane region" description="Helical" evidence="1">
    <location>
        <begin position="61"/>
        <end position="81"/>
    </location>
</feature>
<feature type="transmembrane region" description="Helical" evidence="1">
    <location>
        <begin position="15"/>
        <end position="32"/>
    </location>
</feature>
<sequence>MAQPTTVKDPLAQRVTVWIGFPIAGALVVFLLERLADWIAGLEWAPFQGLFRLVSKIPEPWDVIGAAGAGLLLGLFIALIAHTESLLVEVGDTEAKLTTDGRTRVFPRETVTAVCLSGKDLVLFGPGTTELARDNTDADPGALAAAFASHGYTWLPSGDPYADDFRRWVDDPSVLPEGANGLLKAREKALSKDDRKDAAELREELARLGVAVRDEKKKQYWRKTTGA</sequence>
<organism evidence="4 5">
    <name type="scientific">Actinorhabdospora filicis</name>
    <dbReference type="NCBI Taxonomy" id="1785913"/>
    <lineage>
        <taxon>Bacteria</taxon>
        <taxon>Bacillati</taxon>
        <taxon>Actinomycetota</taxon>
        <taxon>Actinomycetes</taxon>
        <taxon>Micromonosporales</taxon>
        <taxon>Micromonosporaceae</taxon>
        <taxon>Actinorhabdospora</taxon>
    </lineage>
</organism>
<evidence type="ECO:0000313" key="4">
    <source>
        <dbReference type="EMBL" id="GLZ78601.1"/>
    </source>
</evidence>
<evidence type="ECO:0000256" key="1">
    <source>
        <dbReference type="SAM" id="Phobius"/>
    </source>
</evidence>
<evidence type="ECO:0000259" key="2">
    <source>
        <dbReference type="Pfam" id="PF23493"/>
    </source>
</evidence>
<gene>
    <name evidence="4" type="primary">yqeB</name>
    <name evidence="4" type="ORF">Afil01_34080</name>
</gene>
<dbReference type="Pfam" id="PF23494">
    <property type="entry name" value="bPH_10"/>
    <property type="match status" value="1"/>
</dbReference>
<accession>A0A9W6SMK2</accession>
<dbReference type="InterPro" id="IPR056411">
    <property type="entry name" value="CysS_C"/>
</dbReference>
<protein>
    <recommendedName>
        <fullName evidence="6">DUF308 domain-containing protein</fullName>
    </recommendedName>
</protein>
<name>A0A9W6SMK2_9ACTN</name>
<evidence type="ECO:0000259" key="3">
    <source>
        <dbReference type="Pfam" id="PF23494"/>
    </source>
</evidence>
<keyword evidence="1" id="KW-1133">Transmembrane helix</keyword>
<comment type="caution">
    <text evidence="4">The sequence shown here is derived from an EMBL/GenBank/DDBJ whole genome shotgun (WGS) entry which is preliminary data.</text>
</comment>
<proteinExistence type="predicted"/>
<keyword evidence="1" id="KW-0812">Transmembrane</keyword>
<dbReference type="EMBL" id="BSTX01000002">
    <property type="protein sequence ID" value="GLZ78601.1"/>
    <property type="molecule type" value="Genomic_DNA"/>
</dbReference>
<dbReference type="Pfam" id="PF23493">
    <property type="entry name" value="CysS_C"/>
    <property type="match status" value="1"/>
</dbReference>
<feature type="domain" description="Cysteinyl-tRNA ligase anticodon binding" evidence="2">
    <location>
        <begin position="175"/>
        <end position="222"/>
    </location>
</feature>
<evidence type="ECO:0008006" key="6">
    <source>
        <dbReference type="Google" id="ProtNLM"/>
    </source>
</evidence>
<evidence type="ECO:0000313" key="5">
    <source>
        <dbReference type="Proteomes" id="UP001165079"/>
    </source>
</evidence>
<dbReference type="InterPro" id="IPR057798">
    <property type="entry name" value="PH_YqeB"/>
</dbReference>
<dbReference type="AlphaFoldDB" id="A0A9W6SMK2"/>
<keyword evidence="1" id="KW-0472">Membrane</keyword>
<feature type="domain" description="YqeB PH" evidence="3">
    <location>
        <begin position="5"/>
        <end position="154"/>
    </location>
</feature>
<keyword evidence="5" id="KW-1185">Reference proteome</keyword>
<dbReference type="RefSeq" id="WP_285663751.1">
    <property type="nucleotide sequence ID" value="NZ_BSTX01000002.1"/>
</dbReference>